<evidence type="ECO:0000313" key="1">
    <source>
        <dbReference type="EMBL" id="GAA3071913.1"/>
    </source>
</evidence>
<gene>
    <name evidence="1" type="ORF">GCM10010529_25020</name>
</gene>
<accession>A0ABP6M4B1</accession>
<comment type="caution">
    <text evidence="1">The sequence shown here is derived from an EMBL/GenBank/DDBJ whole genome shotgun (WGS) entry which is preliminary data.</text>
</comment>
<reference evidence="2" key="1">
    <citation type="journal article" date="2019" name="Int. J. Syst. Evol. Microbiol.">
        <title>The Global Catalogue of Microorganisms (GCM) 10K type strain sequencing project: providing services to taxonomists for standard genome sequencing and annotation.</title>
        <authorList>
            <consortium name="The Broad Institute Genomics Platform"/>
            <consortium name="The Broad Institute Genome Sequencing Center for Infectious Disease"/>
            <person name="Wu L."/>
            <person name="Ma J."/>
        </authorList>
    </citation>
    <scope>NUCLEOTIDE SEQUENCE [LARGE SCALE GENOMIC DNA]</scope>
    <source>
        <strain evidence="2">JCM 14309</strain>
    </source>
</reference>
<organism evidence="1 2">
    <name type="scientific">Nesterenkonia aethiopica</name>
    <dbReference type="NCBI Taxonomy" id="269144"/>
    <lineage>
        <taxon>Bacteria</taxon>
        <taxon>Bacillati</taxon>
        <taxon>Actinomycetota</taxon>
        <taxon>Actinomycetes</taxon>
        <taxon>Micrococcales</taxon>
        <taxon>Micrococcaceae</taxon>
        <taxon>Nesterenkonia</taxon>
    </lineage>
</organism>
<dbReference type="Proteomes" id="UP001500236">
    <property type="component" value="Unassembled WGS sequence"/>
</dbReference>
<sequence>MVAFTRVMPGMAGRPRWVLQAGTARAGNCSGSAALDIVAFGVPGRLVGEEQILCAERVVWDEWVQNRFVTRAGPAHGRSRTMMTPGPLATCSPHRQEARTMHLPLCTPPSCAPQAPCGSVAERRPGRIRAVGC</sequence>
<protein>
    <submittedName>
        <fullName evidence="1">Uncharacterized protein</fullName>
    </submittedName>
</protein>
<dbReference type="EMBL" id="BAAAVT010000017">
    <property type="protein sequence ID" value="GAA3071913.1"/>
    <property type="molecule type" value="Genomic_DNA"/>
</dbReference>
<evidence type="ECO:0000313" key="2">
    <source>
        <dbReference type="Proteomes" id="UP001500236"/>
    </source>
</evidence>
<keyword evidence="2" id="KW-1185">Reference proteome</keyword>
<name>A0ABP6M4B1_9MICC</name>
<proteinExistence type="predicted"/>